<evidence type="ECO:0000313" key="1">
    <source>
        <dbReference type="EMBL" id="CAH1600637.1"/>
    </source>
</evidence>
<gene>
    <name evidence="1" type="ORF">THF1A12_420009</name>
</gene>
<accession>A0AAU9QS68</accession>
<name>A0AAU9QS68_9VIBR</name>
<sequence>MGLNVLAVGSLSLLNRSITNRMNAGVKKRKKLNMVTEKSLLSCFANKPVTDKLNVDINMKTMGLFSMFIGYSLIHGVF</sequence>
<dbReference type="EMBL" id="CAKMUD010000097">
    <property type="protein sequence ID" value="CAH1600637.1"/>
    <property type="molecule type" value="Genomic_DNA"/>
</dbReference>
<protein>
    <submittedName>
        <fullName evidence="1">Uncharacterized protein</fullName>
    </submittedName>
</protein>
<comment type="caution">
    <text evidence="1">The sequence shown here is derived from an EMBL/GenBank/DDBJ whole genome shotgun (WGS) entry which is preliminary data.</text>
</comment>
<evidence type="ECO:0000313" key="2">
    <source>
        <dbReference type="Proteomes" id="UP001295462"/>
    </source>
</evidence>
<reference evidence="1" key="1">
    <citation type="submission" date="2022-01" db="EMBL/GenBank/DDBJ databases">
        <authorList>
            <person name="Lagorce A."/>
        </authorList>
    </citation>
    <scope>NUCLEOTIDE SEQUENCE</scope>
    <source>
        <strain evidence="1">Th15_F1_A12</strain>
    </source>
</reference>
<dbReference type="AlphaFoldDB" id="A0AAU9QS68"/>
<organism evidence="1 2">
    <name type="scientific">Vibrio jasicida</name>
    <dbReference type="NCBI Taxonomy" id="766224"/>
    <lineage>
        <taxon>Bacteria</taxon>
        <taxon>Pseudomonadati</taxon>
        <taxon>Pseudomonadota</taxon>
        <taxon>Gammaproteobacteria</taxon>
        <taxon>Vibrionales</taxon>
        <taxon>Vibrionaceae</taxon>
        <taxon>Vibrio</taxon>
    </lineage>
</organism>
<dbReference type="Proteomes" id="UP001295462">
    <property type="component" value="Unassembled WGS sequence"/>
</dbReference>
<proteinExistence type="predicted"/>